<dbReference type="RefSeq" id="WP_204708405.1">
    <property type="nucleotide sequence ID" value="NZ_JBHSZV010000062.1"/>
</dbReference>
<evidence type="ECO:0000313" key="2">
    <source>
        <dbReference type="Proteomes" id="UP001596410"/>
    </source>
</evidence>
<evidence type="ECO:0000313" key="1">
    <source>
        <dbReference type="EMBL" id="MFC7063970.1"/>
    </source>
</evidence>
<sequence>MTWTKEMDVRINPEAHRISAHMSYAQAATIVMALSTYSGKEDGESGERAMELAQAFCNPKIESEKGMK</sequence>
<dbReference type="EMBL" id="JBHSZV010000062">
    <property type="protein sequence ID" value="MFC7063970.1"/>
    <property type="molecule type" value="Genomic_DNA"/>
</dbReference>
<keyword evidence="2" id="KW-1185">Reference proteome</keyword>
<gene>
    <name evidence="1" type="ORF">ACFQIC_19415</name>
</gene>
<comment type="caution">
    <text evidence="1">The sequence shown here is derived from an EMBL/GenBank/DDBJ whole genome shotgun (WGS) entry which is preliminary data.</text>
</comment>
<accession>A0ABW2ENW4</accession>
<name>A0ABW2ENW4_9BACI</name>
<proteinExistence type="predicted"/>
<protein>
    <submittedName>
        <fullName evidence="1">Uncharacterized protein</fullName>
    </submittedName>
</protein>
<dbReference type="Proteomes" id="UP001596410">
    <property type="component" value="Unassembled WGS sequence"/>
</dbReference>
<organism evidence="1 2">
    <name type="scientific">Halobacillus seohaensis</name>
    <dbReference type="NCBI Taxonomy" id="447421"/>
    <lineage>
        <taxon>Bacteria</taxon>
        <taxon>Bacillati</taxon>
        <taxon>Bacillota</taxon>
        <taxon>Bacilli</taxon>
        <taxon>Bacillales</taxon>
        <taxon>Bacillaceae</taxon>
        <taxon>Halobacillus</taxon>
    </lineage>
</organism>
<reference evidence="2" key="1">
    <citation type="journal article" date="2019" name="Int. J. Syst. Evol. Microbiol.">
        <title>The Global Catalogue of Microorganisms (GCM) 10K type strain sequencing project: providing services to taxonomists for standard genome sequencing and annotation.</title>
        <authorList>
            <consortium name="The Broad Institute Genomics Platform"/>
            <consortium name="The Broad Institute Genome Sequencing Center for Infectious Disease"/>
            <person name="Wu L."/>
            <person name="Ma J."/>
        </authorList>
    </citation>
    <scope>NUCLEOTIDE SEQUENCE [LARGE SCALE GENOMIC DNA]</scope>
    <source>
        <strain evidence="2">CGMCC 4.1621</strain>
    </source>
</reference>